<dbReference type="Gene3D" id="2.70.98.70">
    <property type="match status" value="1"/>
</dbReference>
<accession>A0A7I8DNT3</accession>
<name>A0A7I8DNT3_9FIRM</name>
<sequence>MLEEVIQGICNEVCWALPAHVNRENNDWEITIDLFASETAQSLSEIISLLNSELSKEIQNLVREQVYRRVLEPFYQSESPYADWERGTNNWCAVCAGSIGSAAIYLMNDNEDKLNTCLDRIVKALKWYMKGFPADGTCMEGLGYYTYGMTYFTGFAEQLFEYTHGKINLLAAKNCAEIAVFQQKCYFTGGITLSFSDGSSREKFRIGLTCYLASHFKEVEVPDLALAAGVLEDPCARWMGAYRDYSWTKKYMVEPLQVQAARKPFEILPDAQWAVFQSASGAVLAAKGGNNGEPHNHNDVGSFLYMKEGEMLLEDLGAGEYTKEYFGEGRYEILCNSSLGHNVPIVNNRFQKAGKQYTCDNFKGDGEGNILISYGKAYGDDSLDSLIRMIHFVPSSGVTRIEDRFWGNKNKLTATENLVTRYEPVINKNEILIRGRKASIRVQFEEYLEEIHFLPRIHTDHEGKEQRIWLIQWEVPVKDGYGGMVFYIK</sequence>
<evidence type="ECO:0000313" key="2">
    <source>
        <dbReference type="Proteomes" id="UP000515703"/>
    </source>
</evidence>
<protein>
    <recommendedName>
        <fullName evidence="3">Heparinase</fullName>
    </recommendedName>
</protein>
<dbReference type="EMBL" id="AP023368">
    <property type="protein sequence ID" value="BCK00064.1"/>
    <property type="molecule type" value="Genomic_DNA"/>
</dbReference>
<dbReference type="PANTHER" id="PTHR38045:SF1">
    <property type="entry name" value="HEPARINASE II_III-LIKE PROTEIN"/>
    <property type="match status" value="1"/>
</dbReference>
<dbReference type="AlphaFoldDB" id="A0A7I8DNT3"/>
<dbReference type="KEGG" id="acht:bsdcttw_31040"/>
<dbReference type="Proteomes" id="UP000515703">
    <property type="component" value="Chromosome"/>
</dbReference>
<dbReference type="Gene3D" id="1.50.10.100">
    <property type="entry name" value="Chondroitin AC/alginate lyase"/>
    <property type="match status" value="1"/>
</dbReference>
<dbReference type="SUPFAM" id="SSF48230">
    <property type="entry name" value="Chondroitin AC/alginate lyase"/>
    <property type="match status" value="1"/>
</dbReference>
<organism evidence="1 2">
    <name type="scientific">Anaerocolumna chitinilytica</name>
    <dbReference type="NCBI Taxonomy" id="1727145"/>
    <lineage>
        <taxon>Bacteria</taxon>
        <taxon>Bacillati</taxon>
        <taxon>Bacillota</taxon>
        <taxon>Clostridia</taxon>
        <taxon>Lachnospirales</taxon>
        <taxon>Lachnospiraceae</taxon>
        <taxon>Anaerocolumna</taxon>
    </lineage>
</organism>
<keyword evidence="2" id="KW-1185">Reference proteome</keyword>
<dbReference type="InterPro" id="IPR008929">
    <property type="entry name" value="Chondroitin_lyas"/>
</dbReference>
<gene>
    <name evidence="1" type="ORF">bsdcttw_31040</name>
</gene>
<proteinExistence type="predicted"/>
<reference evidence="1 2" key="1">
    <citation type="submission" date="2020-08" db="EMBL/GenBank/DDBJ databases">
        <title>Draft genome sequencing of an Anaerocolumna strain isolated from anoxic soil subjected to BSD treatment.</title>
        <authorList>
            <person name="Uek A."/>
            <person name="Tonouchi A."/>
        </authorList>
    </citation>
    <scope>NUCLEOTIDE SEQUENCE [LARGE SCALE GENOMIC DNA]</scope>
    <source>
        <strain evidence="1 2">CTTW</strain>
    </source>
</reference>
<evidence type="ECO:0008006" key="3">
    <source>
        <dbReference type="Google" id="ProtNLM"/>
    </source>
</evidence>
<evidence type="ECO:0000313" key="1">
    <source>
        <dbReference type="EMBL" id="BCK00064.1"/>
    </source>
</evidence>
<dbReference type="PANTHER" id="PTHR38045">
    <property type="entry name" value="CHROMOSOME 1, WHOLE GENOME SHOTGUN SEQUENCE"/>
    <property type="match status" value="1"/>
</dbReference>
<reference evidence="1 2" key="2">
    <citation type="submission" date="2020-08" db="EMBL/GenBank/DDBJ databases">
        <authorList>
            <person name="Ueki A."/>
            <person name="Tonouchi A."/>
        </authorList>
    </citation>
    <scope>NUCLEOTIDE SEQUENCE [LARGE SCALE GENOMIC DNA]</scope>
    <source>
        <strain evidence="1 2">CTTW</strain>
    </source>
</reference>